<dbReference type="STRING" id="696281.Desru_0478"/>
<reference evidence="10" key="1">
    <citation type="submission" date="2011-05" db="EMBL/GenBank/DDBJ databases">
        <title>Complete sequence of Desulfotomaculum ruminis DSM 2154.</title>
        <authorList>
            <person name="Lucas S."/>
            <person name="Copeland A."/>
            <person name="Lapidus A."/>
            <person name="Cheng J.-F."/>
            <person name="Goodwin L."/>
            <person name="Pitluck S."/>
            <person name="Lu M."/>
            <person name="Detter J.C."/>
            <person name="Han C."/>
            <person name="Tapia R."/>
            <person name="Land M."/>
            <person name="Hauser L."/>
            <person name="Kyrpides N."/>
            <person name="Ivanova N."/>
            <person name="Mikhailova N."/>
            <person name="Pagani I."/>
            <person name="Stams A.J.M."/>
            <person name="Plugge C.M."/>
            <person name="Muyzer G."/>
            <person name="Kuever J."/>
            <person name="Parshina S.N."/>
            <person name="Ivanova A.E."/>
            <person name="Nazina T.N."/>
            <person name="Brambilla E."/>
            <person name="Spring S."/>
            <person name="Klenk H.-P."/>
            <person name="Woyke T."/>
        </authorList>
    </citation>
    <scope>NUCLEOTIDE SEQUENCE [LARGE SCALE GENOMIC DNA]</scope>
    <source>
        <strain evidence="10">ATCC 23193 / DSM 2154 / NCIB 8452 / DL</strain>
    </source>
</reference>
<keyword evidence="7 8" id="KW-0472">Membrane</keyword>
<keyword evidence="6 8" id="KW-1133">Transmembrane helix</keyword>
<evidence type="ECO:0000256" key="4">
    <source>
        <dbReference type="ARBA" id="ARBA00022475"/>
    </source>
</evidence>
<protein>
    <recommendedName>
        <fullName evidence="8">Probable membrane transporter protein</fullName>
    </recommendedName>
</protein>
<reference evidence="9 10" key="2">
    <citation type="journal article" date="2012" name="Stand. Genomic Sci.">
        <title>Complete genome sequence of the sulfate-reducing firmicute Desulfotomaculum ruminis type strain (DL(T)).</title>
        <authorList>
            <person name="Spring S."/>
            <person name="Visser M."/>
            <person name="Lu M."/>
            <person name="Copeland A."/>
            <person name="Lapidus A."/>
            <person name="Lucas S."/>
            <person name="Cheng J.F."/>
            <person name="Han C."/>
            <person name="Tapia R."/>
            <person name="Goodwin L.A."/>
            <person name="Pitluck S."/>
            <person name="Ivanova N."/>
            <person name="Land M."/>
            <person name="Hauser L."/>
            <person name="Larimer F."/>
            <person name="Rohde M."/>
            <person name="Goker M."/>
            <person name="Detter J.C."/>
            <person name="Kyrpides N.C."/>
            <person name="Woyke T."/>
            <person name="Schaap P.J."/>
            <person name="Plugge C.M."/>
            <person name="Muyzer G."/>
            <person name="Kuever J."/>
            <person name="Pereira I.A."/>
            <person name="Parshina S.N."/>
            <person name="Bernier-Latmani R."/>
            <person name="Stams A.J."/>
            <person name="Klenk H.P."/>
        </authorList>
    </citation>
    <scope>NUCLEOTIDE SEQUENCE [LARGE SCALE GENOMIC DNA]</scope>
    <source>
        <strain evidence="10">ATCC 23193 / DSM 2154 / NCIB 8452 / DL</strain>
    </source>
</reference>
<feature type="transmembrane region" description="Helical" evidence="8">
    <location>
        <begin position="195"/>
        <end position="214"/>
    </location>
</feature>
<feature type="transmembrane region" description="Helical" evidence="8">
    <location>
        <begin position="43"/>
        <end position="61"/>
    </location>
</feature>
<proteinExistence type="inferred from homology"/>
<organism evidence="9 10">
    <name type="scientific">Desulforamulus ruminis (strain ATCC 23193 / DSM 2154 / NCIMB 8452 / DL)</name>
    <name type="common">Desulfotomaculum ruminis</name>
    <dbReference type="NCBI Taxonomy" id="696281"/>
    <lineage>
        <taxon>Bacteria</taxon>
        <taxon>Bacillati</taxon>
        <taxon>Bacillota</taxon>
        <taxon>Clostridia</taxon>
        <taxon>Eubacteriales</taxon>
        <taxon>Peptococcaceae</taxon>
        <taxon>Desulforamulus</taxon>
    </lineage>
</organism>
<dbReference type="Pfam" id="PF01925">
    <property type="entry name" value="TauE"/>
    <property type="match status" value="1"/>
</dbReference>
<evidence type="ECO:0000313" key="9">
    <source>
        <dbReference type="EMBL" id="AEG58764.1"/>
    </source>
</evidence>
<keyword evidence="3" id="KW-0813">Transport</keyword>
<feature type="transmembrane region" description="Helical" evidence="8">
    <location>
        <begin position="96"/>
        <end position="113"/>
    </location>
</feature>
<dbReference type="KEGG" id="dru:Desru_0478"/>
<gene>
    <name evidence="9" type="ordered locus">Desru_0478</name>
</gene>
<dbReference type="PANTHER" id="PTHR30269">
    <property type="entry name" value="TRANSMEMBRANE PROTEIN YFCA"/>
    <property type="match status" value="1"/>
</dbReference>
<dbReference type="eggNOG" id="COG0730">
    <property type="taxonomic scope" value="Bacteria"/>
</dbReference>
<evidence type="ECO:0000256" key="2">
    <source>
        <dbReference type="ARBA" id="ARBA00009142"/>
    </source>
</evidence>
<feature type="transmembrane region" description="Helical" evidence="8">
    <location>
        <begin position="12"/>
        <end position="37"/>
    </location>
</feature>
<dbReference type="Proteomes" id="UP000009234">
    <property type="component" value="Chromosome"/>
</dbReference>
<comment type="similarity">
    <text evidence="2 8">Belongs to the 4-toluene sulfonate uptake permease (TSUP) (TC 2.A.102) family.</text>
</comment>
<dbReference type="PANTHER" id="PTHR30269:SF37">
    <property type="entry name" value="MEMBRANE TRANSPORTER PROTEIN"/>
    <property type="match status" value="1"/>
</dbReference>
<keyword evidence="4 8" id="KW-1003">Cell membrane</keyword>
<evidence type="ECO:0000256" key="3">
    <source>
        <dbReference type="ARBA" id="ARBA00022448"/>
    </source>
</evidence>
<sequence>MYEWVCASAIVFVASALQSITGFGFAIMATPFLLLFYNPQDCIQMGTILSVFIALVLTPKIKQHIDSAILKRLIIGSFFGVPLGLVFFAFAGLETIKLSIAVVILAITLYSFFQSYQARVRQRAVQTQTAGSNGLQCAVEMEGSPVPAEKESRPMRKEVLVGFFAGVLTTGVNMPGVPMALYFNNSSFAKEVIRSTTLGFFIVVYITGMIMQLFTVGISLRVVTMALYLIPAGALGIFVGNLLFDKINRGMFQIITNFLLVYIGIYILAESL</sequence>
<dbReference type="AlphaFoldDB" id="F6DRL0"/>
<feature type="transmembrane region" description="Helical" evidence="8">
    <location>
        <begin position="226"/>
        <end position="244"/>
    </location>
</feature>
<feature type="transmembrane region" description="Helical" evidence="8">
    <location>
        <begin position="250"/>
        <end position="269"/>
    </location>
</feature>
<dbReference type="RefSeq" id="WP_013840539.1">
    <property type="nucleotide sequence ID" value="NC_015589.1"/>
</dbReference>
<evidence type="ECO:0000256" key="1">
    <source>
        <dbReference type="ARBA" id="ARBA00004651"/>
    </source>
</evidence>
<evidence type="ECO:0000256" key="8">
    <source>
        <dbReference type="RuleBase" id="RU363041"/>
    </source>
</evidence>
<comment type="subcellular location">
    <subcellularLocation>
        <location evidence="1 8">Cell membrane</location>
        <topology evidence="1 8">Multi-pass membrane protein</topology>
    </subcellularLocation>
</comment>
<evidence type="ECO:0000256" key="7">
    <source>
        <dbReference type="ARBA" id="ARBA00023136"/>
    </source>
</evidence>
<dbReference type="GO" id="GO:0005886">
    <property type="term" value="C:plasma membrane"/>
    <property type="evidence" value="ECO:0007669"/>
    <property type="project" value="UniProtKB-SubCell"/>
</dbReference>
<dbReference type="InterPro" id="IPR052017">
    <property type="entry name" value="TSUP"/>
</dbReference>
<feature type="transmembrane region" description="Helical" evidence="8">
    <location>
        <begin position="73"/>
        <end position="90"/>
    </location>
</feature>
<evidence type="ECO:0000256" key="6">
    <source>
        <dbReference type="ARBA" id="ARBA00022989"/>
    </source>
</evidence>
<dbReference type="OrthoDB" id="7843147at2"/>
<dbReference type="HOGENOM" id="CLU_054750_1_2_9"/>
<dbReference type="InterPro" id="IPR002781">
    <property type="entry name" value="TM_pro_TauE-like"/>
</dbReference>
<feature type="transmembrane region" description="Helical" evidence="8">
    <location>
        <begin position="159"/>
        <end position="183"/>
    </location>
</feature>
<accession>F6DRL0</accession>
<evidence type="ECO:0000256" key="5">
    <source>
        <dbReference type="ARBA" id="ARBA00022692"/>
    </source>
</evidence>
<dbReference type="EMBL" id="CP002780">
    <property type="protein sequence ID" value="AEG58764.1"/>
    <property type="molecule type" value="Genomic_DNA"/>
</dbReference>
<keyword evidence="10" id="KW-1185">Reference proteome</keyword>
<evidence type="ECO:0000313" key="10">
    <source>
        <dbReference type="Proteomes" id="UP000009234"/>
    </source>
</evidence>
<name>F6DRL0_DESRL</name>
<keyword evidence="5 8" id="KW-0812">Transmembrane</keyword>